<evidence type="ECO:0000256" key="4">
    <source>
        <dbReference type="ARBA" id="ARBA00023002"/>
    </source>
</evidence>
<feature type="binding site" evidence="6">
    <location>
        <position position="464"/>
    </location>
    <ligand>
        <name>(S)-malate</name>
        <dbReference type="ChEBI" id="CHEBI:15589"/>
    </ligand>
</feature>
<dbReference type="InterPro" id="IPR012302">
    <property type="entry name" value="Malic_NAD-bd"/>
</dbReference>
<accession>A0A1W7RA80</accession>
<reference evidence="11" key="1">
    <citation type="submission" date="2016-11" db="EMBL/GenBank/DDBJ databases">
        <title>Venom-gland transcriptomics and venom proteomics of the black-back scorpion (Hadrurus spadix) reveal detectability challenges and an unexplored realm of animal toxin diversity.</title>
        <authorList>
            <person name="Rokyta D.R."/>
            <person name="Ward M.J."/>
        </authorList>
    </citation>
    <scope>NUCLEOTIDE SEQUENCE</scope>
    <source>
        <tissue evidence="11">Venom gland</tissue>
    </source>
</reference>
<dbReference type="InterPro" id="IPR046346">
    <property type="entry name" value="Aminoacid_DH-like_N_sf"/>
</dbReference>
<feature type="domain" description="Malic enzyme N-terminal" evidence="10">
    <location>
        <begin position="89"/>
        <end position="270"/>
    </location>
</feature>
<protein>
    <recommendedName>
        <fullName evidence="8">Malic enzyme</fullName>
    </recommendedName>
</protein>
<feature type="active site" description="Proton acceptor" evidence="5">
    <location>
        <position position="183"/>
    </location>
</feature>
<evidence type="ECO:0000259" key="10">
    <source>
        <dbReference type="SMART" id="SM01274"/>
    </source>
</evidence>
<dbReference type="NCBIfam" id="NF010052">
    <property type="entry name" value="PRK13529.1"/>
    <property type="match status" value="1"/>
</dbReference>
<feature type="active site" description="Proton donor" evidence="5">
    <location>
        <position position="112"/>
    </location>
</feature>
<evidence type="ECO:0000256" key="2">
    <source>
        <dbReference type="ARBA" id="ARBA00008785"/>
    </source>
</evidence>
<feature type="binding site" evidence="6">
    <location>
        <position position="420"/>
    </location>
    <ligand>
        <name>(S)-malate</name>
        <dbReference type="ChEBI" id="CHEBI:15589"/>
    </ligand>
</feature>
<dbReference type="PANTHER" id="PTHR23406:SF90">
    <property type="entry name" value="MALIC ENZYME-RELATED"/>
    <property type="match status" value="1"/>
</dbReference>
<dbReference type="PRINTS" id="PR00072">
    <property type="entry name" value="MALOXRDTASE"/>
</dbReference>
<keyword evidence="4 8" id="KW-0560">Oxidoreductase</keyword>
<sequence>MGLNNQAVKCMGCEKCGNMATQKRGVAYLREARTYKGLAFSRREREKLHLQGLLPSAIRTAELQVEIVMKNLDLYSDDFSRYIYLRDLQDNNEQLFYKVMANHTERLMPLVYTPVVGYACQNYSLIFRRPRGLFISIEDSGHIEEILSNWPEPNVQAIVVTDGERILGLGDLGANGMGIPVGKLALYTSLSGLSPHLTLPVTLDVGTNNEKLLKDPYYIGLREKRVTGAKYDALIDEFMKAVKKQYGRYCLIQFEDFANNNAFRLLEKYKDSYCTFNDDIQGTASVAIAGIFASMKITGQKLSQNTFLFLGAGEAALGTSDLIVMALQKEGLSKEEAVKKVWMIDSRGLIVKDRPSGGITEHKAIYAKEFKHLTDLEEVVKQIKPTALIGASAQPGVFTEKVLRAMQASCERPIIFALSNPTDKAECTAEAAYKHTDGKCIFASGSPFDPVIYNGKTYHPGQGNNAYIFPAVGMAVTSVNVPHVSEEVFLVAAKALADQVTQQHMDEGRVYPPLPTIHDVSLNVAAKLVEYFYREGIAALSPEPKDKLSFLKTKQYNYNYPEIQQNSLPFYAQK</sequence>
<dbReference type="FunFam" id="3.40.50.720:FF:000060">
    <property type="entry name" value="Malic enzyme"/>
    <property type="match status" value="1"/>
</dbReference>
<feature type="binding site" evidence="6">
    <location>
        <position position="165"/>
    </location>
    <ligand>
        <name>(S)-malate</name>
        <dbReference type="ChEBI" id="CHEBI:15589"/>
    </ligand>
</feature>
<name>A0A1W7RA80_9SCOR</name>
<dbReference type="GO" id="GO:0006108">
    <property type="term" value="P:malate metabolic process"/>
    <property type="evidence" value="ECO:0007669"/>
    <property type="project" value="TreeGrafter"/>
</dbReference>
<dbReference type="PIRSF" id="PIRSF000106">
    <property type="entry name" value="ME"/>
    <property type="match status" value="1"/>
</dbReference>
<evidence type="ECO:0000259" key="9">
    <source>
        <dbReference type="SMART" id="SM00919"/>
    </source>
</evidence>
<proteinExistence type="inferred from homology"/>
<dbReference type="InterPro" id="IPR036291">
    <property type="entry name" value="NAD(P)-bd_dom_sf"/>
</dbReference>
<dbReference type="GO" id="GO:0051287">
    <property type="term" value="F:NAD binding"/>
    <property type="evidence" value="ECO:0007669"/>
    <property type="project" value="InterPro"/>
</dbReference>
<dbReference type="SUPFAM" id="SSF53223">
    <property type="entry name" value="Aminoacid dehydrogenase-like, N-terminal domain"/>
    <property type="match status" value="1"/>
</dbReference>
<dbReference type="AlphaFoldDB" id="A0A1W7RA80"/>
<feature type="binding site" evidence="7">
    <location>
        <position position="279"/>
    </location>
    <ligand>
        <name>a divalent metal cation</name>
        <dbReference type="ChEBI" id="CHEBI:60240"/>
    </ligand>
</feature>
<dbReference type="Pfam" id="PF03949">
    <property type="entry name" value="Malic_M"/>
    <property type="match status" value="1"/>
</dbReference>
<evidence type="ECO:0000256" key="8">
    <source>
        <dbReference type="RuleBase" id="RU003426"/>
    </source>
</evidence>
<dbReference type="EMBL" id="GFAH01000340">
    <property type="protein sequence ID" value="JAV48049.1"/>
    <property type="molecule type" value="Transcribed_RNA"/>
</dbReference>
<dbReference type="GO" id="GO:0005739">
    <property type="term" value="C:mitochondrion"/>
    <property type="evidence" value="ECO:0007669"/>
    <property type="project" value="TreeGrafter"/>
</dbReference>
<dbReference type="SMART" id="SM01274">
    <property type="entry name" value="malic"/>
    <property type="match status" value="1"/>
</dbReference>
<dbReference type="GO" id="GO:0004473">
    <property type="term" value="F:malate dehydrogenase (decarboxylating) (NADP+) activity"/>
    <property type="evidence" value="ECO:0007669"/>
    <property type="project" value="TreeGrafter"/>
</dbReference>
<comment type="similarity">
    <text evidence="2 8">Belongs to the malic enzymes family.</text>
</comment>
<dbReference type="Pfam" id="PF00390">
    <property type="entry name" value="malic"/>
    <property type="match status" value="1"/>
</dbReference>
<dbReference type="GO" id="GO:0046872">
    <property type="term" value="F:metal ion binding"/>
    <property type="evidence" value="ECO:0007669"/>
    <property type="project" value="UniProtKB-KW"/>
</dbReference>
<dbReference type="InterPro" id="IPR037062">
    <property type="entry name" value="Malic_N_dom_sf"/>
</dbReference>
<keyword evidence="3 7" id="KW-0479">Metal-binding</keyword>
<dbReference type="PANTHER" id="PTHR23406">
    <property type="entry name" value="MALIC ENZYME-RELATED"/>
    <property type="match status" value="1"/>
</dbReference>
<dbReference type="CDD" id="cd05312">
    <property type="entry name" value="NAD_bind_1_malic_enz"/>
    <property type="match status" value="1"/>
</dbReference>
<dbReference type="InterPro" id="IPR015884">
    <property type="entry name" value="Malic_enzyme_CS"/>
</dbReference>
<dbReference type="FunFam" id="3.40.50.10380:FF:000004">
    <property type="entry name" value="Malic enzyme"/>
    <property type="match status" value="1"/>
</dbReference>
<comment type="cofactor">
    <cofactor evidence="7">
        <name>Mg(2+)</name>
        <dbReference type="ChEBI" id="CHEBI:18420"/>
    </cofactor>
    <cofactor evidence="7">
        <name>Mn(2+)</name>
        <dbReference type="ChEBI" id="CHEBI:29035"/>
    </cofactor>
    <text evidence="7">Divalent metal cations. Prefers magnesium or manganese.</text>
</comment>
<evidence type="ECO:0000256" key="7">
    <source>
        <dbReference type="PIRSR" id="PIRSR000106-3"/>
    </source>
</evidence>
<dbReference type="Gene3D" id="3.40.50.10380">
    <property type="entry name" value="Malic enzyme, N-terminal domain"/>
    <property type="match status" value="1"/>
</dbReference>
<feature type="binding site" evidence="7">
    <location>
        <position position="255"/>
    </location>
    <ligand>
        <name>a divalent metal cation</name>
        <dbReference type="ChEBI" id="CHEBI:60240"/>
    </ligand>
</feature>
<organism evidence="11">
    <name type="scientific">Hadrurus spadix</name>
    <dbReference type="NCBI Taxonomy" id="141984"/>
    <lineage>
        <taxon>Eukaryota</taxon>
        <taxon>Metazoa</taxon>
        <taxon>Ecdysozoa</taxon>
        <taxon>Arthropoda</taxon>
        <taxon>Chelicerata</taxon>
        <taxon>Arachnida</taxon>
        <taxon>Scorpiones</taxon>
        <taxon>Iurida</taxon>
        <taxon>Iuroidea</taxon>
        <taxon>Hadrurus</taxon>
    </lineage>
</organism>
<feature type="domain" description="Malic enzyme NAD-binding" evidence="9">
    <location>
        <begin position="280"/>
        <end position="533"/>
    </location>
</feature>
<evidence type="ECO:0000256" key="3">
    <source>
        <dbReference type="ARBA" id="ARBA00022723"/>
    </source>
</evidence>
<evidence type="ECO:0000256" key="5">
    <source>
        <dbReference type="PIRSR" id="PIRSR000106-1"/>
    </source>
</evidence>
<dbReference type="InterPro" id="IPR001891">
    <property type="entry name" value="Malic_OxRdtase"/>
</dbReference>
<evidence type="ECO:0000256" key="6">
    <source>
        <dbReference type="PIRSR" id="PIRSR000106-2"/>
    </source>
</evidence>
<comment type="cofactor">
    <cofactor evidence="1">
        <name>Mn(2+)</name>
        <dbReference type="ChEBI" id="CHEBI:29035"/>
    </cofactor>
</comment>
<dbReference type="SMART" id="SM00919">
    <property type="entry name" value="Malic_M"/>
    <property type="match status" value="1"/>
</dbReference>
<evidence type="ECO:0000313" key="11">
    <source>
        <dbReference type="EMBL" id="JAV48049.1"/>
    </source>
</evidence>
<dbReference type="Gene3D" id="3.40.50.720">
    <property type="entry name" value="NAD(P)-binding Rossmann-like Domain"/>
    <property type="match status" value="1"/>
</dbReference>
<dbReference type="SUPFAM" id="SSF51735">
    <property type="entry name" value="NAD(P)-binding Rossmann-fold domains"/>
    <property type="match status" value="1"/>
</dbReference>
<dbReference type="InterPro" id="IPR012301">
    <property type="entry name" value="Malic_N_dom"/>
</dbReference>
<evidence type="ECO:0000256" key="1">
    <source>
        <dbReference type="ARBA" id="ARBA00001936"/>
    </source>
</evidence>
<dbReference type="PROSITE" id="PS00331">
    <property type="entry name" value="MALIC_ENZYMES"/>
    <property type="match status" value="1"/>
</dbReference>
<feature type="binding site" evidence="7">
    <location>
        <position position="256"/>
    </location>
    <ligand>
        <name>a divalent metal cation</name>
        <dbReference type="ChEBI" id="CHEBI:60240"/>
    </ligand>
</feature>